<dbReference type="NCBIfam" id="NF033542">
    <property type="entry name" value="transpos_IS110"/>
    <property type="match status" value="1"/>
</dbReference>
<keyword evidence="5" id="KW-1185">Reference proteome</keyword>
<dbReference type="EMBL" id="CP036291">
    <property type="protein sequence ID" value="QDU89373.1"/>
    <property type="molecule type" value="Genomic_DNA"/>
</dbReference>
<dbReference type="InterPro" id="IPR003346">
    <property type="entry name" value="Transposase_20"/>
</dbReference>
<name>A0A518DD45_9BACT</name>
<dbReference type="Pfam" id="PF01548">
    <property type="entry name" value="DEDD_Tnp_IS110"/>
    <property type="match status" value="1"/>
</dbReference>
<sequence length="433" mass="48441">MKRFIGLDVHKAVVEVCVIDEKGERVFRRRIDCTREALLRFAEELTGEDSVALEVTTNAWAVADLLRPFVGRIVVSNPMKTKAIAEAKVKTDKVDAEVLAQLLRCDYLPSVWVPDDVTRTLRQLTGRRERLVAERTRLKNRIQSVLASILVPVPVKTLFCQVGLRWLAGCGLPAELRALVESDLRLIAVVDQEIDALEATLRQQAWGLPRVRLLMTVPGMDYCVALSLIAALGDLSRFEDGEHAASYLGLTPSVKQSAATCHYGPITKRGNSHARWLLTQAAQNMARQPGPLGVFFRRLAKRKCWNVAVCATARKLVGVAWLMLKNNEPYRYANPTTTQRKLSRLRVAVTGELRKPEHKGRRPGVKNGANPPSRLEPSLQRVCEQEGLPPVHGFEQLPAGEQQVLRTLGVIDFVQQINQDRRSPRKSPTRARN</sequence>
<dbReference type="PANTHER" id="PTHR33055">
    <property type="entry name" value="TRANSPOSASE FOR INSERTION SEQUENCE ELEMENT IS1111A"/>
    <property type="match status" value="1"/>
</dbReference>
<evidence type="ECO:0000313" key="5">
    <source>
        <dbReference type="Proteomes" id="UP000317429"/>
    </source>
</evidence>
<dbReference type="GO" id="GO:0006313">
    <property type="term" value="P:DNA transposition"/>
    <property type="evidence" value="ECO:0007669"/>
    <property type="project" value="InterPro"/>
</dbReference>
<feature type="domain" description="Transposase IS116/IS110/IS902 C-terminal" evidence="3">
    <location>
        <begin position="212"/>
        <end position="287"/>
    </location>
</feature>
<dbReference type="AlphaFoldDB" id="A0A518DD45"/>
<gene>
    <name evidence="4" type="ORF">Pla175_27620</name>
</gene>
<dbReference type="GO" id="GO:0003677">
    <property type="term" value="F:DNA binding"/>
    <property type="evidence" value="ECO:0007669"/>
    <property type="project" value="InterPro"/>
</dbReference>
<dbReference type="PANTHER" id="PTHR33055:SF13">
    <property type="entry name" value="TRANSPOSASE"/>
    <property type="match status" value="1"/>
</dbReference>
<dbReference type="KEGG" id="pnd:Pla175_27620"/>
<dbReference type="RefSeq" id="WP_145285775.1">
    <property type="nucleotide sequence ID" value="NZ_CP036291.1"/>
</dbReference>
<feature type="domain" description="Transposase IS110-like N-terminal" evidence="2">
    <location>
        <begin position="5"/>
        <end position="149"/>
    </location>
</feature>
<protein>
    <submittedName>
        <fullName evidence="4">Transposase IS116/IS110/IS902 family protein</fullName>
    </submittedName>
</protein>
<evidence type="ECO:0000259" key="2">
    <source>
        <dbReference type="Pfam" id="PF01548"/>
    </source>
</evidence>
<evidence type="ECO:0000313" key="4">
    <source>
        <dbReference type="EMBL" id="QDU89373.1"/>
    </source>
</evidence>
<dbReference type="OrthoDB" id="273556at2"/>
<evidence type="ECO:0000259" key="3">
    <source>
        <dbReference type="Pfam" id="PF02371"/>
    </source>
</evidence>
<reference evidence="4 5" key="1">
    <citation type="submission" date="2019-02" db="EMBL/GenBank/DDBJ databases">
        <title>Deep-cultivation of Planctomycetes and their phenomic and genomic characterization uncovers novel biology.</title>
        <authorList>
            <person name="Wiegand S."/>
            <person name="Jogler M."/>
            <person name="Boedeker C."/>
            <person name="Pinto D."/>
            <person name="Vollmers J."/>
            <person name="Rivas-Marin E."/>
            <person name="Kohn T."/>
            <person name="Peeters S.H."/>
            <person name="Heuer A."/>
            <person name="Rast P."/>
            <person name="Oberbeckmann S."/>
            <person name="Bunk B."/>
            <person name="Jeske O."/>
            <person name="Meyerdierks A."/>
            <person name="Storesund J.E."/>
            <person name="Kallscheuer N."/>
            <person name="Luecker S."/>
            <person name="Lage O.M."/>
            <person name="Pohl T."/>
            <person name="Merkel B.J."/>
            <person name="Hornburger P."/>
            <person name="Mueller R.-W."/>
            <person name="Bruemmer F."/>
            <person name="Labrenz M."/>
            <person name="Spormann A.M."/>
            <person name="Op den Camp H."/>
            <person name="Overmann J."/>
            <person name="Amann R."/>
            <person name="Jetten M.S.M."/>
            <person name="Mascher T."/>
            <person name="Medema M.H."/>
            <person name="Devos D.P."/>
            <person name="Kaster A.-K."/>
            <person name="Ovreas L."/>
            <person name="Rohde M."/>
            <person name="Galperin M.Y."/>
            <person name="Jogler C."/>
        </authorList>
    </citation>
    <scope>NUCLEOTIDE SEQUENCE [LARGE SCALE GENOMIC DNA]</scope>
    <source>
        <strain evidence="4 5">Pla175</strain>
    </source>
</reference>
<dbReference type="GO" id="GO:0004803">
    <property type="term" value="F:transposase activity"/>
    <property type="evidence" value="ECO:0007669"/>
    <property type="project" value="InterPro"/>
</dbReference>
<evidence type="ECO:0000256" key="1">
    <source>
        <dbReference type="SAM" id="MobiDB-lite"/>
    </source>
</evidence>
<dbReference type="Pfam" id="PF02371">
    <property type="entry name" value="Transposase_20"/>
    <property type="match status" value="1"/>
</dbReference>
<accession>A0A518DD45</accession>
<organism evidence="4 5">
    <name type="scientific">Pirellulimonas nuda</name>
    <dbReference type="NCBI Taxonomy" id="2528009"/>
    <lineage>
        <taxon>Bacteria</taxon>
        <taxon>Pseudomonadati</taxon>
        <taxon>Planctomycetota</taxon>
        <taxon>Planctomycetia</taxon>
        <taxon>Pirellulales</taxon>
        <taxon>Lacipirellulaceae</taxon>
        <taxon>Pirellulimonas</taxon>
    </lineage>
</organism>
<proteinExistence type="predicted"/>
<dbReference type="InterPro" id="IPR047650">
    <property type="entry name" value="Transpos_IS110"/>
</dbReference>
<feature type="region of interest" description="Disordered" evidence="1">
    <location>
        <begin position="353"/>
        <end position="376"/>
    </location>
</feature>
<dbReference type="Proteomes" id="UP000317429">
    <property type="component" value="Chromosome"/>
</dbReference>
<dbReference type="InterPro" id="IPR002525">
    <property type="entry name" value="Transp_IS110-like_N"/>
</dbReference>